<dbReference type="RefSeq" id="WP_164578073.1">
    <property type="nucleotide sequence ID" value="NZ_WUEZ01000031.1"/>
</dbReference>
<proteinExistence type="predicted"/>
<organism evidence="1 2">
    <name type="scientific">Rhizobium leguminosarum</name>
    <dbReference type="NCBI Taxonomy" id="384"/>
    <lineage>
        <taxon>Bacteria</taxon>
        <taxon>Pseudomonadati</taxon>
        <taxon>Pseudomonadota</taxon>
        <taxon>Alphaproteobacteria</taxon>
        <taxon>Hyphomicrobiales</taxon>
        <taxon>Rhizobiaceae</taxon>
        <taxon>Rhizobium/Agrobacterium group</taxon>
        <taxon>Rhizobium</taxon>
    </lineage>
</organism>
<accession>A0A6P0BDX6</accession>
<sequence length="67" mass="7087">MPYAVRLDCVGSGNPIFDGDGDPVLGDYIEISFEQYAAAVSCLISGKHVRVVDGALVLEYQPADDGP</sequence>
<dbReference type="AlphaFoldDB" id="A0A6P0BDX6"/>
<gene>
    <name evidence="1" type="ORF">GR204_24320</name>
</gene>
<dbReference type="Proteomes" id="UP000471560">
    <property type="component" value="Unassembled WGS sequence"/>
</dbReference>
<name>A0A6P0BDX6_RHILE</name>
<dbReference type="EMBL" id="WUEZ01000031">
    <property type="protein sequence ID" value="NEI37074.1"/>
    <property type="molecule type" value="Genomic_DNA"/>
</dbReference>
<evidence type="ECO:0000313" key="2">
    <source>
        <dbReference type="Proteomes" id="UP000471560"/>
    </source>
</evidence>
<evidence type="ECO:0000313" key="1">
    <source>
        <dbReference type="EMBL" id="NEI37074.1"/>
    </source>
</evidence>
<reference evidence="1 2" key="1">
    <citation type="submission" date="2019-12" db="EMBL/GenBank/DDBJ databases">
        <title>Rhizobium genotypes associated with high levels of biological nitrogen fixation by grain legumes in a temperate-maritime cropping system.</title>
        <authorList>
            <person name="Maluk M."/>
            <person name="Francesc Ferrando Molina F."/>
            <person name="Lopez Del Egido L."/>
            <person name="Lafos M."/>
            <person name="Langarica-Fuentes A."/>
            <person name="Gebre Yohannes G."/>
            <person name="Young M.W."/>
            <person name="Martin P."/>
            <person name="Gantlett R."/>
            <person name="Kenicer G."/>
            <person name="Hawes C."/>
            <person name="Begg G.S."/>
            <person name="Quilliam R.S."/>
            <person name="Squire G.R."/>
            <person name="Poole P.S."/>
            <person name="Young P.W."/>
            <person name="Iannetta P.M."/>
            <person name="James E.K."/>
        </authorList>
    </citation>
    <scope>NUCLEOTIDE SEQUENCE [LARGE SCALE GENOMIC DNA]</scope>
    <source>
        <strain evidence="1 2">JHI1096</strain>
    </source>
</reference>
<protein>
    <submittedName>
        <fullName evidence="1">Uncharacterized protein</fullName>
    </submittedName>
</protein>
<comment type="caution">
    <text evidence="1">The sequence shown here is derived from an EMBL/GenBank/DDBJ whole genome shotgun (WGS) entry which is preliminary data.</text>
</comment>